<protein>
    <submittedName>
        <fullName evidence="1">Uncharacterized protein</fullName>
    </submittedName>
</protein>
<dbReference type="EMBL" id="CM044708">
    <property type="protein sequence ID" value="KAI5648286.1"/>
    <property type="molecule type" value="Genomic_DNA"/>
</dbReference>
<proteinExistence type="predicted"/>
<evidence type="ECO:0000313" key="1">
    <source>
        <dbReference type="EMBL" id="KAI5648286.1"/>
    </source>
</evidence>
<name>A0ACB9ZLZ0_CATRO</name>
<dbReference type="Proteomes" id="UP001060085">
    <property type="component" value="Linkage Group LG08"/>
</dbReference>
<comment type="caution">
    <text evidence="1">The sequence shown here is derived from an EMBL/GenBank/DDBJ whole genome shotgun (WGS) entry which is preliminary data.</text>
</comment>
<reference evidence="2" key="1">
    <citation type="journal article" date="2023" name="Nat. Plants">
        <title>Single-cell RNA sequencing provides a high-resolution roadmap for understanding the multicellular compartmentation of specialized metabolism.</title>
        <authorList>
            <person name="Sun S."/>
            <person name="Shen X."/>
            <person name="Li Y."/>
            <person name="Li Y."/>
            <person name="Wang S."/>
            <person name="Li R."/>
            <person name="Zhang H."/>
            <person name="Shen G."/>
            <person name="Guo B."/>
            <person name="Wei J."/>
            <person name="Xu J."/>
            <person name="St-Pierre B."/>
            <person name="Chen S."/>
            <person name="Sun C."/>
        </authorList>
    </citation>
    <scope>NUCLEOTIDE SEQUENCE [LARGE SCALE GENOMIC DNA]</scope>
</reference>
<evidence type="ECO:0000313" key="2">
    <source>
        <dbReference type="Proteomes" id="UP001060085"/>
    </source>
</evidence>
<accession>A0ACB9ZLZ0</accession>
<sequence>MANNQNKLRPKSVINRPSPTRTYSPKTLEALYKCEKYDALRYKGELTSLLKKDVKENGLEAMKTIVMENDSPLILFFKILTGLEGELKKEETESLKGKELV</sequence>
<gene>
    <name evidence="1" type="ORF">M9H77_34291</name>
</gene>
<keyword evidence="2" id="KW-1185">Reference proteome</keyword>
<organism evidence="1 2">
    <name type="scientific">Catharanthus roseus</name>
    <name type="common">Madagascar periwinkle</name>
    <name type="synonym">Vinca rosea</name>
    <dbReference type="NCBI Taxonomy" id="4058"/>
    <lineage>
        <taxon>Eukaryota</taxon>
        <taxon>Viridiplantae</taxon>
        <taxon>Streptophyta</taxon>
        <taxon>Embryophyta</taxon>
        <taxon>Tracheophyta</taxon>
        <taxon>Spermatophyta</taxon>
        <taxon>Magnoliopsida</taxon>
        <taxon>eudicotyledons</taxon>
        <taxon>Gunneridae</taxon>
        <taxon>Pentapetalae</taxon>
        <taxon>asterids</taxon>
        <taxon>lamiids</taxon>
        <taxon>Gentianales</taxon>
        <taxon>Apocynaceae</taxon>
        <taxon>Rauvolfioideae</taxon>
        <taxon>Vinceae</taxon>
        <taxon>Catharanthinae</taxon>
        <taxon>Catharanthus</taxon>
    </lineage>
</organism>